<sequence>MHTRQKNWTDHFSILEADTRRWQTRRIQIIQATTIQLIMEEIVLQVTRRLAEETAEEFFYLYKFICDRSDVMFTKTAQVNIM</sequence>
<dbReference type="Proteomes" id="UP001208570">
    <property type="component" value="Unassembled WGS sequence"/>
</dbReference>
<dbReference type="EMBL" id="JAODUP010000669">
    <property type="protein sequence ID" value="KAK2145596.1"/>
    <property type="molecule type" value="Genomic_DNA"/>
</dbReference>
<keyword evidence="2" id="KW-1185">Reference proteome</keyword>
<dbReference type="AlphaFoldDB" id="A0AAD9J3Z1"/>
<evidence type="ECO:0000313" key="2">
    <source>
        <dbReference type="Proteomes" id="UP001208570"/>
    </source>
</evidence>
<proteinExistence type="predicted"/>
<accession>A0AAD9J3Z1</accession>
<reference evidence="1" key="1">
    <citation type="journal article" date="2023" name="Mol. Biol. Evol.">
        <title>Third-Generation Sequencing Reveals the Adaptive Role of the Epigenome in Three Deep-Sea Polychaetes.</title>
        <authorList>
            <person name="Perez M."/>
            <person name="Aroh O."/>
            <person name="Sun Y."/>
            <person name="Lan Y."/>
            <person name="Juniper S.K."/>
            <person name="Young C.R."/>
            <person name="Angers B."/>
            <person name="Qian P.Y."/>
        </authorList>
    </citation>
    <scope>NUCLEOTIDE SEQUENCE</scope>
    <source>
        <strain evidence="1">P08H-3</strain>
    </source>
</reference>
<evidence type="ECO:0000313" key="1">
    <source>
        <dbReference type="EMBL" id="KAK2145596.1"/>
    </source>
</evidence>
<comment type="caution">
    <text evidence="1">The sequence shown here is derived from an EMBL/GenBank/DDBJ whole genome shotgun (WGS) entry which is preliminary data.</text>
</comment>
<gene>
    <name evidence="1" type="ORF">LSH36_669g01001</name>
</gene>
<protein>
    <submittedName>
        <fullName evidence="1">Uncharacterized protein</fullName>
    </submittedName>
</protein>
<organism evidence="1 2">
    <name type="scientific">Paralvinella palmiformis</name>
    <dbReference type="NCBI Taxonomy" id="53620"/>
    <lineage>
        <taxon>Eukaryota</taxon>
        <taxon>Metazoa</taxon>
        <taxon>Spiralia</taxon>
        <taxon>Lophotrochozoa</taxon>
        <taxon>Annelida</taxon>
        <taxon>Polychaeta</taxon>
        <taxon>Sedentaria</taxon>
        <taxon>Canalipalpata</taxon>
        <taxon>Terebellida</taxon>
        <taxon>Terebelliformia</taxon>
        <taxon>Alvinellidae</taxon>
        <taxon>Paralvinella</taxon>
    </lineage>
</organism>
<name>A0AAD9J3Z1_9ANNE</name>